<evidence type="ECO:0000313" key="2">
    <source>
        <dbReference type="EMBL" id="MFC4505150.1"/>
    </source>
</evidence>
<proteinExistence type="predicted"/>
<evidence type="ECO:0008006" key="4">
    <source>
        <dbReference type="Google" id="ProtNLM"/>
    </source>
</evidence>
<accession>A0ABV9AYY0</accession>
<evidence type="ECO:0000256" key="1">
    <source>
        <dbReference type="SAM" id="MobiDB-lite"/>
    </source>
</evidence>
<evidence type="ECO:0000313" key="3">
    <source>
        <dbReference type="Proteomes" id="UP001595839"/>
    </source>
</evidence>
<sequence length="69" mass="7648">MITRLLAESAHQAHQHVIKKDRDAYTTPHASLKAGNYGKPGSKRRQKAGAKPVTFRSDAAQPYDDRCLS</sequence>
<keyword evidence="3" id="KW-1185">Reference proteome</keyword>
<dbReference type="EMBL" id="JBHSFK010000031">
    <property type="protein sequence ID" value="MFC4505150.1"/>
    <property type="molecule type" value="Genomic_DNA"/>
</dbReference>
<reference evidence="3" key="1">
    <citation type="journal article" date="2019" name="Int. J. Syst. Evol. Microbiol.">
        <title>The Global Catalogue of Microorganisms (GCM) 10K type strain sequencing project: providing services to taxonomists for standard genome sequencing and annotation.</title>
        <authorList>
            <consortium name="The Broad Institute Genomics Platform"/>
            <consortium name="The Broad Institute Genome Sequencing Center for Infectious Disease"/>
            <person name="Wu L."/>
            <person name="Ma J."/>
        </authorList>
    </citation>
    <scope>NUCLEOTIDE SEQUENCE [LARGE SCALE GENOMIC DNA]</scope>
    <source>
        <strain evidence="3">CGMCC 4.7177</strain>
    </source>
</reference>
<name>A0ABV9AYY0_9ACTN</name>
<protein>
    <recommendedName>
        <fullName evidence="4">Transposase</fullName>
    </recommendedName>
</protein>
<organism evidence="2 3">
    <name type="scientific">Streptomyces vulcanius</name>
    <dbReference type="NCBI Taxonomy" id="1441876"/>
    <lineage>
        <taxon>Bacteria</taxon>
        <taxon>Bacillati</taxon>
        <taxon>Actinomycetota</taxon>
        <taxon>Actinomycetes</taxon>
        <taxon>Kitasatosporales</taxon>
        <taxon>Streptomycetaceae</taxon>
        <taxon>Streptomyces</taxon>
    </lineage>
</organism>
<dbReference type="Proteomes" id="UP001595839">
    <property type="component" value="Unassembled WGS sequence"/>
</dbReference>
<dbReference type="RefSeq" id="WP_381169121.1">
    <property type="nucleotide sequence ID" value="NZ_JBHSFK010000031.1"/>
</dbReference>
<gene>
    <name evidence="2" type="ORF">ACFPIH_37680</name>
</gene>
<comment type="caution">
    <text evidence="2">The sequence shown here is derived from an EMBL/GenBank/DDBJ whole genome shotgun (WGS) entry which is preliminary data.</text>
</comment>
<feature type="region of interest" description="Disordered" evidence="1">
    <location>
        <begin position="1"/>
        <end position="69"/>
    </location>
</feature>